<evidence type="ECO:0000256" key="4">
    <source>
        <dbReference type="ARBA" id="ARBA00022840"/>
    </source>
</evidence>
<organism evidence="8 9">
    <name type="scientific">Enhygromyxa salina</name>
    <dbReference type="NCBI Taxonomy" id="215803"/>
    <lineage>
        <taxon>Bacteria</taxon>
        <taxon>Pseudomonadati</taxon>
        <taxon>Myxococcota</taxon>
        <taxon>Polyangia</taxon>
        <taxon>Nannocystales</taxon>
        <taxon>Nannocystaceae</taxon>
        <taxon>Enhygromyxa</taxon>
    </lineage>
</organism>
<comment type="caution">
    <text evidence="8">The sequence shown here is derived from an EMBL/GenBank/DDBJ whole genome shotgun (WGS) entry which is preliminary data.</text>
</comment>
<dbReference type="SUPFAM" id="SSF52540">
    <property type="entry name" value="P-loop containing nucleoside triphosphate hydrolases"/>
    <property type="match status" value="1"/>
</dbReference>
<dbReference type="GO" id="GO:0043138">
    <property type="term" value="F:3'-5' DNA helicase activity"/>
    <property type="evidence" value="ECO:0007669"/>
    <property type="project" value="TreeGrafter"/>
</dbReference>
<dbReference type="InterPro" id="IPR000212">
    <property type="entry name" value="DNA_helicase_UvrD/REP"/>
</dbReference>
<evidence type="ECO:0000313" key="8">
    <source>
        <dbReference type="EMBL" id="KIG14265.1"/>
    </source>
</evidence>
<evidence type="ECO:0000256" key="5">
    <source>
        <dbReference type="ARBA" id="ARBA00034923"/>
    </source>
</evidence>
<dbReference type="InterPro" id="IPR027785">
    <property type="entry name" value="UvrD-like_helicase_C"/>
</dbReference>
<dbReference type="Pfam" id="PF13538">
    <property type="entry name" value="UvrD_C_2"/>
    <property type="match status" value="1"/>
</dbReference>
<dbReference type="RefSeq" id="WP_052554101.1">
    <property type="nucleotide sequence ID" value="NZ_JMCC02000076.1"/>
</dbReference>
<evidence type="ECO:0000256" key="6">
    <source>
        <dbReference type="PROSITE-ProRule" id="PRU00560"/>
    </source>
</evidence>
<name>A0A0C2CXC9_9BACT</name>
<accession>A0A0C2CXC9</accession>
<keyword evidence="4 6" id="KW-0067">ATP-binding</keyword>
<dbReference type="AlphaFoldDB" id="A0A0C2CXC9"/>
<dbReference type="GO" id="GO:0000725">
    <property type="term" value="P:recombinational repair"/>
    <property type="evidence" value="ECO:0007669"/>
    <property type="project" value="TreeGrafter"/>
</dbReference>
<sequence>MNRDLTASERERCAAIEQQCAAIWDRHPAARCYAYLRVRTRGSERTLILGGESIVAGPLVLLDWEQAPLAEVFLAHEVGDEYELELDAERSVEGVVLERAILRTQAPAQLVEIDDGQHCLTRVGVNWTASPTRLLPAMPLREPAARAHTHAAIVLELDADQRRGVELDPARSLLILGEAGFGKTTVALHRLAHLRTCAHAAGRPFTALVVVPTRGLARLVTALLERLGVEDVEVREFSDWAAIQGRRVFGDLPRKDSSDAPPAIARFKRHPALRAVLPEIVRGTAAMREVEAGYRDDETVRTGEQLLHLFGDRALLEQVAAASHGQLGPRTLAQVLAHTKVQFSPTSERALAHVDADRLRTVDGRAIDEGTPLHDAQSIDPEDFAVLFELLYLRTGASLGPKAALARYHHIVLDEAQEFAPIELALVGRALAPGGSITIAGDEHQQVDEGVVFPGWSALLTELGVSERCDQLVLQASYRCPPVIEAFARTLFASLPTGELRRDDPALSVSPCAHELELVSVLIHALLELRLHDRQASVAVVCRHASSGRRMHALLSKAMSCRLVLDGDFRFGPGISVTCIDEIKGLEFDYVILPDASAVSYPDTPEARRALYVGVTRAVARLWLLWSGRPSPLILPPP</sequence>
<feature type="binding site" evidence="6">
    <location>
        <begin position="177"/>
        <end position="184"/>
    </location>
    <ligand>
        <name>ATP</name>
        <dbReference type="ChEBI" id="CHEBI:30616"/>
    </ligand>
</feature>
<dbReference type="PANTHER" id="PTHR11070:SF2">
    <property type="entry name" value="ATP-DEPENDENT DNA HELICASE SRS2"/>
    <property type="match status" value="1"/>
</dbReference>
<dbReference type="EMBL" id="JMCC02000076">
    <property type="protein sequence ID" value="KIG14265.1"/>
    <property type="molecule type" value="Genomic_DNA"/>
</dbReference>
<dbReference type="Gene3D" id="3.40.50.300">
    <property type="entry name" value="P-loop containing nucleotide triphosphate hydrolases"/>
    <property type="match status" value="2"/>
</dbReference>
<evidence type="ECO:0000256" key="3">
    <source>
        <dbReference type="ARBA" id="ARBA00022806"/>
    </source>
</evidence>
<dbReference type="PANTHER" id="PTHR11070">
    <property type="entry name" value="UVRD / RECB / PCRA DNA HELICASE FAMILY MEMBER"/>
    <property type="match status" value="1"/>
</dbReference>
<evidence type="ECO:0000313" key="9">
    <source>
        <dbReference type="Proteomes" id="UP000031599"/>
    </source>
</evidence>
<reference evidence="8 9" key="1">
    <citation type="submission" date="2014-12" db="EMBL/GenBank/DDBJ databases">
        <title>Genome assembly of Enhygromyxa salina DSM 15201.</title>
        <authorList>
            <person name="Sharma G."/>
            <person name="Subramanian S."/>
        </authorList>
    </citation>
    <scope>NUCLEOTIDE SEQUENCE [LARGE SCALE GENOMIC DNA]</scope>
    <source>
        <strain evidence="8 9">DSM 15201</strain>
    </source>
</reference>
<dbReference type="GO" id="GO:0005829">
    <property type="term" value="C:cytosol"/>
    <property type="evidence" value="ECO:0007669"/>
    <property type="project" value="TreeGrafter"/>
</dbReference>
<keyword evidence="2 6" id="KW-0378">Hydrolase</keyword>
<evidence type="ECO:0000259" key="7">
    <source>
        <dbReference type="PROSITE" id="PS51198"/>
    </source>
</evidence>
<dbReference type="GO" id="GO:0003677">
    <property type="term" value="F:DNA binding"/>
    <property type="evidence" value="ECO:0007669"/>
    <property type="project" value="InterPro"/>
</dbReference>
<dbReference type="InterPro" id="IPR027417">
    <property type="entry name" value="P-loop_NTPase"/>
</dbReference>
<dbReference type="Proteomes" id="UP000031599">
    <property type="component" value="Unassembled WGS sequence"/>
</dbReference>
<evidence type="ECO:0000256" key="1">
    <source>
        <dbReference type="ARBA" id="ARBA00022741"/>
    </source>
</evidence>
<keyword evidence="1 6" id="KW-0547">Nucleotide-binding</keyword>
<evidence type="ECO:0000256" key="2">
    <source>
        <dbReference type="ARBA" id="ARBA00022801"/>
    </source>
</evidence>
<dbReference type="GO" id="GO:0005524">
    <property type="term" value="F:ATP binding"/>
    <property type="evidence" value="ECO:0007669"/>
    <property type="project" value="UniProtKB-UniRule"/>
</dbReference>
<gene>
    <name evidence="8" type="ORF">DB30_07014</name>
</gene>
<dbReference type="PROSITE" id="PS51198">
    <property type="entry name" value="UVRD_HELICASE_ATP_BIND"/>
    <property type="match status" value="1"/>
</dbReference>
<dbReference type="InterPro" id="IPR014016">
    <property type="entry name" value="UvrD-like_ATP-bd"/>
</dbReference>
<keyword evidence="3 6" id="KW-0347">Helicase</keyword>
<protein>
    <recommendedName>
        <fullName evidence="5">DNA 3'-5' helicase II</fullName>
    </recommendedName>
</protein>
<dbReference type="GO" id="GO:0016787">
    <property type="term" value="F:hydrolase activity"/>
    <property type="evidence" value="ECO:0007669"/>
    <property type="project" value="UniProtKB-UniRule"/>
</dbReference>
<proteinExistence type="predicted"/>
<feature type="domain" description="UvrD-like helicase ATP-binding" evidence="7">
    <location>
        <begin position="156"/>
        <end position="481"/>
    </location>
</feature>